<dbReference type="Proteomes" id="UP000597444">
    <property type="component" value="Unassembled WGS sequence"/>
</dbReference>
<comment type="caution">
    <text evidence="1">The sequence shown here is derived from an EMBL/GenBank/DDBJ whole genome shotgun (WGS) entry which is preliminary data.</text>
</comment>
<organism evidence="1 2">
    <name type="scientific">Reticulibacter mediterranei</name>
    <dbReference type="NCBI Taxonomy" id="2778369"/>
    <lineage>
        <taxon>Bacteria</taxon>
        <taxon>Bacillati</taxon>
        <taxon>Chloroflexota</taxon>
        <taxon>Ktedonobacteria</taxon>
        <taxon>Ktedonobacterales</taxon>
        <taxon>Reticulibacteraceae</taxon>
        <taxon>Reticulibacter</taxon>
    </lineage>
</organism>
<dbReference type="AlphaFoldDB" id="A0A8J3N2F0"/>
<evidence type="ECO:0000313" key="2">
    <source>
        <dbReference type="Proteomes" id="UP000597444"/>
    </source>
</evidence>
<reference evidence="1" key="1">
    <citation type="submission" date="2020-10" db="EMBL/GenBank/DDBJ databases">
        <title>Taxonomic study of unclassified bacteria belonging to the class Ktedonobacteria.</title>
        <authorList>
            <person name="Yabe S."/>
            <person name="Wang C.M."/>
            <person name="Zheng Y."/>
            <person name="Sakai Y."/>
            <person name="Cavaletti L."/>
            <person name="Monciardini P."/>
            <person name="Donadio S."/>
        </authorList>
    </citation>
    <scope>NUCLEOTIDE SEQUENCE</scope>
    <source>
        <strain evidence="1">ID150040</strain>
    </source>
</reference>
<keyword evidence="2" id="KW-1185">Reference proteome</keyword>
<evidence type="ECO:0000313" key="1">
    <source>
        <dbReference type="EMBL" id="GHO96084.1"/>
    </source>
</evidence>
<name>A0A8J3N2F0_9CHLR</name>
<dbReference type="RefSeq" id="WP_220206728.1">
    <property type="nucleotide sequence ID" value="NZ_BNJK01000001.1"/>
</dbReference>
<accession>A0A8J3N2F0</accession>
<protein>
    <submittedName>
        <fullName evidence="1">Uncharacterized protein</fullName>
    </submittedName>
</protein>
<gene>
    <name evidence="1" type="ORF">KSF_061320</name>
</gene>
<dbReference type="EMBL" id="BNJK01000001">
    <property type="protein sequence ID" value="GHO96084.1"/>
    <property type="molecule type" value="Genomic_DNA"/>
</dbReference>
<sequence length="106" mass="12026">MEALVPYGFERDLLPATSGLILPGQAQGIYITLHPEVTEEITAKIARWFEGRDDVMIVDHGTSDKQGFGFLLMEWIECEIDPLFLAILRDEETVGDYTVYGRTMEE</sequence>
<proteinExistence type="predicted"/>